<dbReference type="Pfam" id="PF01915">
    <property type="entry name" value="Glyco_hydro_3_C"/>
    <property type="match status" value="1"/>
</dbReference>
<feature type="domain" description="Fibronectin type III-like" evidence="4">
    <location>
        <begin position="880"/>
        <end position="947"/>
    </location>
</feature>
<dbReference type="AlphaFoldDB" id="A0A4R4VJ45"/>
<dbReference type="Gene3D" id="2.60.40.10">
    <property type="entry name" value="Immunoglobulins"/>
    <property type="match status" value="1"/>
</dbReference>
<dbReference type="PRINTS" id="PR00133">
    <property type="entry name" value="GLHYDRLASE3"/>
</dbReference>
<proteinExistence type="inferred from homology"/>
<dbReference type="InterPro" id="IPR026891">
    <property type="entry name" value="Fn3-like"/>
</dbReference>
<name>A0A4R4VJ45_9ACTN</name>
<dbReference type="InterPro" id="IPR036881">
    <property type="entry name" value="Glyco_hydro_3_C_sf"/>
</dbReference>
<feature type="region of interest" description="Disordered" evidence="3">
    <location>
        <begin position="284"/>
        <end position="354"/>
    </location>
</feature>
<protein>
    <submittedName>
        <fullName evidence="5">Glycosyl hydrolase</fullName>
    </submittedName>
</protein>
<reference evidence="5 6" key="1">
    <citation type="submission" date="2019-03" db="EMBL/GenBank/DDBJ databases">
        <title>Draft genome sequences of novel Actinobacteria.</title>
        <authorList>
            <person name="Sahin N."/>
            <person name="Ay H."/>
            <person name="Saygin H."/>
        </authorList>
    </citation>
    <scope>NUCLEOTIDE SEQUENCE [LARGE SCALE GENOMIC DNA]</scope>
    <source>
        <strain evidence="5 6">KC310</strain>
    </source>
</reference>
<feature type="compositionally biased region" description="Low complexity" evidence="3">
    <location>
        <begin position="608"/>
        <end position="634"/>
    </location>
</feature>
<dbReference type="InterPro" id="IPR002772">
    <property type="entry name" value="Glyco_hydro_3_C"/>
</dbReference>
<dbReference type="InterPro" id="IPR050288">
    <property type="entry name" value="Cellulose_deg_GH3"/>
</dbReference>
<keyword evidence="6" id="KW-1185">Reference proteome</keyword>
<dbReference type="InterPro" id="IPR017853">
    <property type="entry name" value="GH"/>
</dbReference>
<dbReference type="InterPro" id="IPR036962">
    <property type="entry name" value="Glyco_hydro_3_N_sf"/>
</dbReference>
<gene>
    <name evidence="5" type="ORF">E1292_20330</name>
</gene>
<dbReference type="SUPFAM" id="SSF51445">
    <property type="entry name" value="(Trans)glycosidases"/>
    <property type="match status" value="1"/>
</dbReference>
<dbReference type="GO" id="GO:0005975">
    <property type="term" value="P:carbohydrate metabolic process"/>
    <property type="evidence" value="ECO:0007669"/>
    <property type="project" value="InterPro"/>
</dbReference>
<accession>A0A4R4VJ45</accession>
<comment type="caution">
    <text evidence="5">The sequence shown here is derived from an EMBL/GenBank/DDBJ whole genome shotgun (WGS) entry which is preliminary data.</text>
</comment>
<feature type="region of interest" description="Disordered" evidence="3">
    <location>
        <begin position="576"/>
        <end position="634"/>
    </location>
</feature>
<evidence type="ECO:0000256" key="2">
    <source>
        <dbReference type="ARBA" id="ARBA00022801"/>
    </source>
</evidence>
<sequence>MHQIDRLLDKLTLERKVRLLTGADEWSTHADPGIGLRPMVLSDGPSGIRGVTWDERDPAVNLPSATALAATWDVATAHAYGAVLAAEARRKGAHVVLGPTINLHRSPLGGRHFEAYSEDPLLTADLAAAYVRGVQSLGVAATPKHYVGNDFETGRFTANVVVSERALRELYLAAFEKAVVEGRAWVVMSAYNAVNGATMTENPLLAEPLCGEWGFDGVVVSDWWAARSTVPAALARQDLAMPGPDGPWGDALVAAVRDGRVPEAAVDEKVRRLLRLAARVGALDTPTPATGTRDDLTTAPDSATGARDGSTPALDPATGARDGSTPALDPATGTRDGRTPACGTSTGAPPATAPAVSVEDGAVLARRVAADGMVLVRNEGELPWPAPGPRSVAVIGHNALQFRSQGGGSATVTPPYVISPLDGLRAALPDAEITWTLGAVTQEGLAALPITRLTDPVSGEPGVRARFLDSGGRELLCENRRSSDLARLGGSRPAGTTSVEVTTRYLVRAPGTVRLGVAGAGFATLAVDGVRVLERELVHEGEDFGGGLVSPPHASVTVELAAGEARLTARLDGVPRGNGLTLTLGEDLAPASPTPGTAGTHDAATPETAGTRTDTPAADATTTNTTNTDPTNTDTVMMDAARASADVTTTYGASADATDTDETSVNTTGAGGMDAGEVKAVETDAGEMDAGEVEAVEAAVAAARRAEVAVVVVGTSPEIEREAADRATLALPGAQDRLVRAVAAANPRAVVVVNAGAPVLMPWRNEVAAVLLGWFGGQEFGDALADVLLGAAEPGGRLPTTWPGEEADVPVLETAPVDGVVAYDEGVHVGYRAWLRAGTEPAYAFGHGLGYTSWELTDLAATPGEVSLTVRNTGGRAGKHVVQVYLSRESSAVDRPVRWLAGYAVVRAGAGQAERVTILLARRAFQHWDGGWRTEPGEFTVHAGASVADLPLTARISVP</sequence>
<dbReference type="Gene3D" id="3.40.50.1700">
    <property type="entry name" value="Glycoside hydrolase family 3 C-terminal domain"/>
    <property type="match status" value="2"/>
</dbReference>
<dbReference type="Pfam" id="PF00933">
    <property type="entry name" value="Glyco_hydro_3"/>
    <property type="match status" value="1"/>
</dbReference>
<evidence type="ECO:0000313" key="5">
    <source>
        <dbReference type="EMBL" id="TDD03827.1"/>
    </source>
</evidence>
<comment type="similarity">
    <text evidence="1">Belongs to the glycosyl hydrolase 3 family.</text>
</comment>
<dbReference type="InterPro" id="IPR013783">
    <property type="entry name" value="Ig-like_fold"/>
</dbReference>
<dbReference type="Proteomes" id="UP000295258">
    <property type="component" value="Unassembled WGS sequence"/>
</dbReference>
<feature type="compositionally biased region" description="Low complexity" evidence="3">
    <location>
        <begin position="339"/>
        <end position="354"/>
    </location>
</feature>
<dbReference type="PANTHER" id="PTHR42715:SF10">
    <property type="entry name" value="BETA-GLUCOSIDASE"/>
    <property type="match status" value="1"/>
</dbReference>
<evidence type="ECO:0000256" key="1">
    <source>
        <dbReference type="ARBA" id="ARBA00005336"/>
    </source>
</evidence>
<keyword evidence="2 5" id="KW-0378">Hydrolase</keyword>
<evidence type="ECO:0000313" key="6">
    <source>
        <dbReference type="Proteomes" id="UP000295258"/>
    </source>
</evidence>
<dbReference type="EMBL" id="SMKO01000051">
    <property type="protein sequence ID" value="TDD03827.1"/>
    <property type="molecule type" value="Genomic_DNA"/>
</dbReference>
<dbReference type="InterPro" id="IPR001764">
    <property type="entry name" value="Glyco_hydro_3_N"/>
</dbReference>
<evidence type="ECO:0000259" key="4">
    <source>
        <dbReference type="SMART" id="SM01217"/>
    </source>
</evidence>
<dbReference type="SUPFAM" id="SSF52279">
    <property type="entry name" value="Beta-D-glucan exohydrolase, C-terminal domain"/>
    <property type="match status" value="1"/>
</dbReference>
<dbReference type="GO" id="GO:0004553">
    <property type="term" value="F:hydrolase activity, hydrolyzing O-glycosyl compounds"/>
    <property type="evidence" value="ECO:0007669"/>
    <property type="project" value="InterPro"/>
</dbReference>
<dbReference type="SMART" id="SM01217">
    <property type="entry name" value="Fn3_like"/>
    <property type="match status" value="1"/>
</dbReference>
<dbReference type="Pfam" id="PF14310">
    <property type="entry name" value="Fn3-like"/>
    <property type="match status" value="1"/>
</dbReference>
<organism evidence="5 6">
    <name type="scientific">Nonomuraea deserti</name>
    <dbReference type="NCBI Taxonomy" id="1848322"/>
    <lineage>
        <taxon>Bacteria</taxon>
        <taxon>Bacillati</taxon>
        <taxon>Actinomycetota</taxon>
        <taxon>Actinomycetes</taxon>
        <taxon>Streptosporangiales</taxon>
        <taxon>Streptosporangiaceae</taxon>
        <taxon>Nonomuraea</taxon>
    </lineage>
</organism>
<dbReference type="PANTHER" id="PTHR42715">
    <property type="entry name" value="BETA-GLUCOSIDASE"/>
    <property type="match status" value="1"/>
</dbReference>
<evidence type="ECO:0000256" key="3">
    <source>
        <dbReference type="SAM" id="MobiDB-lite"/>
    </source>
</evidence>
<dbReference type="Gene3D" id="3.20.20.300">
    <property type="entry name" value="Glycoside hydrolase, family 3, N-terminal domain"/>
    <property type="match status" value="1"/>
</dbReference>